<evidence type="ECO:0000256" key="1">
    <source>
        <dbReference type="SAM" id="MobiDB-lite"/>
    </source>
</evidence>
<accession>A0A2P9AKZ2</accession>
<feature type="region of interest" description="Disordered" evidence="1">
    <location>
        <begin position="105"/>
        <end position="185"/>
    </location>
</feature>
<feature type="compositionally biased region" description="Basic and acidic residues" evidence="1">
    <location>
        <begin position="165"/>
        <end position="185"/>
    </location>
</feature>
<gene>
    <name evidence="2" type="ORF">BQ8482_210014</name>
</gene>
<evidence type="ECO:0000313" key="3">
    <source>
        <dbReference type="Proteomes" id="UP000245698"/>
    </source>
</evidence>
<keyword evidence="3" id="KW-1185">Reference proteome</keyword>
<dbReference type="AlphaFoldDB" id="A0A2P9AKZ2"/>
<dbReference type="RefSeq" id="WP_244602864.1">
    <property type="nucleotide sequence ID" value="NZ_FUIG01000028.1"/>
</dbReference>
<dbReference type="EMBL" id="FUIG01000028">
    <property type="protein sequence ID" value="SJM31782.1"/>
    <property type="molecule type" value="Genomic_DNA"/>
</dbReference>
<sequence length="185" mass="20698">MEHLPIIAVDMLIRRKGLHMSKLQAATPEDLQRLKLEASAYFGPKMLKQALLRLCQACGADSLDRFEKTMVDQIEAMHDDDNRANFETLKEFAIEQLYACVREVSSSPDMKQPLEETEARRTPGRSQKPETLEDQLQAGLEDSFPASDPPAVVSTAIPGGSKKLVGTDEVLKKKREEEAKNKSRS</sequence>
<protein>
    <submittedName>
        <fullName evidence="2">Uncharacterized protein</fullName>
    </submittedName>
</protein>
<evidence type="ECO:0000313" key="2">
    <source>
        <dbReference type="EMBL" id="SJM31782.1"/>
    </source>
</evidence>
<proteinExistence type="predicted"/>
<organism evidence="2 3">
    <name type="scientific">Mesorhizobium delmotii</name>
    <dbReference type="NCBI Taxonomy" id="1631247"/>
    <lineage>
        <taxon>Bacteria</taxon>
        <taxon>Pseudomonadati</taxon>
        <taxon>Pseudomonadota</taxon>
        <taxon>Alphaproteobacteria</taxon>
        <taxon>Hyphomicrobiales</taxon>
        <taxon>Phyllobacteriaceae</taxon>
        <taxon>Mesorhizobium</taxon>
    </lineage>
</organism>
<dbReference type="Proteomes" id="UP000245698">
    <property type="component" value="Unassembled WGS sequence"/>
</dbReference>
<feature type="compositionally biased region" description="Basic and acidic residues" evidence="1">
    <location>
        <begin position="112"/>
        <end position="131"/>
    </location>
</feature>
<reference evidence="3" key="1">
    <citation type="submission" date="2016-12" db="EMBL/GenBank/DDBJ databases">
        <authorList>
            <person name="Brunel B."/>
        </authorList>
    </citation>
    <scope>NUCLEOTIDE SEQUENCE [LARGE SCALE GENOMIC DNA]</scope>
</reference>
<name>A0A2P9AKZ2_9HYPH</name>